<dbReference type="EMBL" id="WJYA01000001">
    <property type="protein sequence ID" value="MTE25305.1"/>
    <property type="molecule type" value="Genomic_DNA"/>
</dbReference>
<feature type="chain" id="PRO_5029712655" evidence="1">
    <location>
        <begin position="19"/>
        <end position="198"/>
    </location>
</feature>
<proteinExistence type="predicted"/>
<feature type="signal peptide" evidence="1">
    <location>
        <begin position="1"/>
        <end position="18"/>
    </location>
</feature>
<reference evidence="2 3" key="1">
    <citation type="submission" date="2019-11" db="EMBL/GenBank/DDBJ databases">
        <title>Winogradskyella ouciana sp. nov., isolated from the hadal seawater of the Mariana Trench.</title>
        <authorList>
            <person name="Liu R."/>
        </authorList>
    </citation>
    <scope>NUCLEOTIDE SEQUENCE [LARGE SCALE GENOMIC DNA]</scope>
    <source>
        <strain evidence="2 3">ZXX205</strain>
    </source>
</reference>
<evidence type="ECO:0000256" key="1">
    <source>
        <dbReference type="SAM" id="SignalP"/>
    </source>
</evidence>
<dbReference type="PROSITE" id="PS51257">
    <property type="entry name" value="PROKAR_LIPOPROTEIN"/>
    <property type="match status" value="1"/>
</dbReference>
<keyword evidence="3" id="KW-1185">Reference proteome</keyword>
<dbReference type="RefSeq" id="WP_155087156.1">
    <property type="nucleotide sequence ID" value="NZ_WJYA01000001.1"/>
</dbReference>
<dbReference type="Proteomes" id="UP000447545">
    <property type="component" value="Unassembled WGS sequence"/>
</dbReference>
<accession>A0A7K1G896</accession>
<dbReference type="AlphaFoldDB" id="A0A7K1G896"/>
<evidence type="ECO:0000313" key="2">
    <source>
        <dbReference type="EMBL" id="MTE25305.1"/>
    </source>
</evidence>
<sequence length="198" mass="21346">MKTTNKLLSLLLMLSVLACSNEPISDFSADTENVLDETRENTSMDNGSSDSGLNEEHCVNTSLMAGQHYEAGSVTIDIVDGNLIVTYAVTEDWEIGTTHLSIGSCDDDWVPLTGSGNPQIGQFEFTEPTSITDNEVVYIIPLPEGDENEDYCFSAHAEVQGPNGGETAWAEGQQFSGNSWAMYDEFNTSSCTSSGGVF</sequence>
<organism evidence="2 3">
    <name type="scientific">Winogradskyella ouciana</name>
    <dbReference type="NCBI Taxonomy" id="2608631"/>
    <lineage>
        <taxon>Bacteria</taxon>
        <taxon>Pseudomonadati</taxon>
        <taxon>Bacteroidota</taxon>
        <taxon>Flavobacteriia</taxon>
        <taxon>Flavobacteriales</taxon>
        <taxon>Flavobacteriaceae</taxon>
        <taxon>Winogradskyella</taxon>
    </lineage>
</organism>
<comment type="caution">
    <text evidence="2">The sequence shown here is derived from an EMBL/GenBank/DDBJ whole genome shotgun (WGS) entry which is preliminary data.</text>
</comment>
<name>A0A7K1G896_9FLAO</name>
<gene>
    <name evidence="2" type="ORF">F1003_00040</name>
</gene>
<evidence type="ECO:0000313" key="3">
    <source>
        <dbReference type="Proteomes" id="UP000447545"/>
    </source>
</evidence>
<protein>
    <submittedName>
        <fullName evidence="2">Uncharacterized protein</fullName>
    </submittedName>
</protein>
<keyword evidence="1" id="KW-0732">Signal</keyword>